<evidence type="ECO:0000313" key="1">
    <source>
        <dbReference type="EMBL" id="GFO00812.1"/>
    </source>
</evidence>
<protein>
    <submittedName>
        <fullName evidence="1">Uncharacterized protein</fullName>
    </submittedName>
</protein>
<gene>
    <name evidence="1" type="ORF">PoB_002731700</name>
</gene>
<reference evidence="1 2" key="1">
    <citation type="journal article" date="2021" name="Elife">
        <title>Chloroplast acquisition without the gene transfer in kleptoplastic sea slugs, Plakobranchus ocellatus.</title>
        <authorList>
            <person name="Maeda T."/>
            <person name="Takahashi S."/>
            <person name="Yoshida T."/>
            <person name="Shimamura S."/>
            <person name="Takaki Y."/>
            <person name="Nagai Y."/>
            <person name="Toyoda A."/>
            <person name="Suzuki Y."/>
            <person name="Arimoto A."/>
            <person name="Ishii H."/>
            <person name="Satoh N."/>
            <person name="Nishiyama T."/>
            <person name="Hasebe M."/>
            <person name="Maruyama T."/>
            <person name="Minagawa J."/>
            <person name="Obokata J."/>
            <person name="Shigenobu S."/>
        </authorList>
    </citation>
    <scope>NUCLEOTIDE SEQUENCE [LARGE SCALE GENOMIC DNA]</scope>
</reference>
<dbReference type="Proteomes" id="UP000735302">
    <property type="component" value="Unassembled WGS sequence"/>
</dbReference>
<dbReference type="EMBL" id="BLXT01003147">
    <property type="protein sequence ID" value="GFO00812.1"/>
    <property type="molecule type" value="Genomic_DNA"/>
</dbReference>
<keyword evidence="2" id="KW-1185">Reference proteome</keyword>
<sequence length="155" mass="17139">MKFDGRKKLRLRAYWTRTWPYVTRPCLARLSGSMIAYIVDQDGAGRSRLPMHIGSGEEVGIFSIRVKHHQFEKKNTCVDDFAGEFSFLNRTTGENPACTTGGSTAVNARADLGEVCTPGTVTVILKSDWSVHYFFSRSGEARPCCTQPGPGPLCM</sequence>
<accession>A0AAV4A1N3</accession>
<organism evidence="1 2">
    <name type="scientific">Plakobranchus ocellatus</name>
    <dbReference type="NCBI Taxonomy" id="259542"/>
    <lineage>
        <taxon>Eukaryota</taxon>
        <taxon>Metazoa</taxon>
        <taxon>Spiralia</taxon>
        <taxon>Lophotrochozoa</taxon>
        <taxon>Mollusca</taxon>
        <taxon>Gastropoda</taxon>
        <taxon>Heterobranchia</taxon>
        <taxon>Euthyneura</taxon>
        <taxon>Panpulmonata</taxon>
        <taxon>Sacoglossa</taxon>
        <taxon>Placobranchoidea</taxon>
        <taxon>Plakobranchidae</taxon>
        <taxon>Plakobranchus</taxon>
    </lineage>
</organism>
<name>A0AAV4A1N3_9GAST</name>
<evidence type="ECO:0000313" key="2">
    <source>
        <dbReference type="Proteomes" id="UP000735302"/>
    </source>
</evidence>
<proteinExistence type="predicted"/>
<comment type="caution">
    <text evidence="1">The sequence shown here is derived from an EMBL/GenBank/DDBJ whole genome shotgun (WGS) entry which is preliminary data.</text>
</comment>
<dbReference type="AlphaFoldDB" id="A0AAV4A1N3"/>